<reference evidence="6" key="1">
    <citation type="submission" date="2021-02" db="EMBL/GenBank/DDBJ databases">
        <authorList>
            <person name="Nowell W R."/>
        </authorList>
    </citation>
    <scope>NUCLEOTIDE SEQUENCE</scope>
</reference>
<keyword evidence="2" id="KW-0521">NADP</keyword>
<dbReference type="Proteomes" id="UP000681722">
    <property type="component" value="Unassembled WGS sequence"/>
</dbReference>
<dbReference type="Gene3D" id="3.40.50.720">
    <property type="entry name" value="NAD(P)-binding Rossmann-like Domain"/>
    <property type="match status" value="1"/>
</dbReference>
<dbReference type="Proteomes" id="UP000663829">
    <property type="component" value="Unassembled WGS sequence"/>
</dbReference>
<evidence type="ECO:0000313" key="6">
    <source>
        <dbReference type="EMBL" id="CAF1326150.1"/>
    </source>
</evidence>
<dbReference type="GO" id="GO:0004090">
    <property type="term" value="F:carbonyl reductase (NADPH) activity"/>
    <property type="evidence" value="ECO:0007669"/>
    <property type="project" value="UniProtKB-EC"/>
</dbReference>
<name>A0A815FB71_9BILA</name>
<dbReference type="PANTHER" id="PTHR43490">
    <property type="entry name" value="(+)-NEOMENTHOL DEHYDROGENASE"/>
    <property type="match status" value="1"/>
</dbReference>
<comment type="caution">
    <text evidence="6">The sequence shown here is derived from an EMBL/GenBank/DDBJ whole genome shotgun (WGS) entry which is preliminary data.</text>
</comment>
<dbReference type="PANTHER" id="PTHR43490:SF99">
    <property type="entry name" value="SHORT-CHAIN DEHYDROGENASE_REDUCTASE"/>
    <property type="match status" value="1"/>
</dbReference>
<dbReference type="EMBL" id="CAJNOK010021888">
    <property type="protein sequence ID" value="CAF1339300.1"/>
    <property type="molecule type" value="Genomic_DNA"/>
</dbReference>
<comment type="similarity">
    <text evidence="1 5">Belongs to the short-chain dehydrogenases/reductases (SDR) family.</text>
</comment>
<proteinExistence type="inferred from homology"/>
<dbReference type="InterPro" id="IPR045313">
    <property type="entry name" value="CBR1-like"/>
</dbReference>
<dbReference type="EMBL" id="CAJOBA010043510">
    <property type="protein sequence ID" value="CAF4150468.1"/>
    <property type="molecule type" value="Genomic_DNA"/>
</dbReference>
<evidence type="ECO:0000256" key="2">
    <source>
        <dbReference type="ARBA" id="ARBA00022857"/>
    </source>
</evidence>
<evidence type="ECO:0000256" key="5">
    <source>
        <dbReference type="RuleBase" id="RU000363"/>
    </source>
</evidence>
<sequence length="256" mass="28205">MTSFRRVFIMVSTSTSFKNAVALITGANKGIGFETARQLGEQGIIVLIGARDQNRGEEAVKKLVNENIKAKWIELDVTKQQTVDSAAHIVEEEFGRLDILINNAAVYLEGELPSETQISKMRATFETNFFGAFIVIKAFIPLLKKSQNAGGGCIVNVSSRLASFGNNVEKTRLSYATSKAALNMMTYQFAKEFENEKSNIKINSVNPGLAKTDMNNNNDKYDSPEVAARSIVYFATLPPNGPSGSFYGRDKTQHAW</sequence>
<dbReference type="SUPFAM" id="SSF51735">
    <property type="entry name" value="NAD(P)-binding Rossmann-fold domains"/>
    <property type="match status" value="1"/>
</dbReference>
<dbReference type="PRINTS" id="PR00081">
    <property type="entry name" value="GDHRDH"/>
</dbReference>
<organism evidence="6 10">
    <name type="scientific">Didymodactylos carnosus</name>
    <dbReference type="NCBI Taxonomy" id="1234261"/>
    <lineage>
        <taxon>Eukaryota</taxon>
        <taxon>Metazoa</taxon>
        <taxon>Spiralia</taxon>
        <taxon>Gnathifera</taxon>
        <taxon>Rotifera</taxon>
        <taxon>Eurotatoria</taxon>
        <taxon>Bdelloidea</taxon>
        <taxon>Philodinida</taxon>
        <taxon>Philodinidae</taxon>
        <taxon>Didymodactylos</taxon>
    </lineage>
</organism>
<dbReference type="InterPro" id="IPR020904">
    <property type="entry name" value="Sc_DH/Rdtase_CS"/>
</dbReference>
<keyword evidence="3" id="KW-0560">Oxidoreductase</keyword>
<evidence type="ECO:0000256" key="4">
    <source>
        <dbReference type="ARBA" id="ARBA00026118"/>
    </source>
</evidence>
<dbReference type="InterPro" id="IPR002347">
    <property type="entry name" value="SDR_fam"/>
</dbReference>
<protein>
    <recommendedName>
        <fullName evidence="4">carbonyl reductase (NADPH)</fullName>
        <ecNumber evidence="4">1.1.1.184</ecNumber>
    </recommendedName>
</protein>
<keyword evidence="10" id="KW-1185">Reference proteome</keyword>
<evidence type="ECO:0000313" key="8">
    <source>
        <dbReference type="EMBL" id="CAF4150468.1"/>
    </source>
</evidence>
<dbReference type="CDD" id="cd05324">
    <property type="entry name" value="carb_red_PTCR-like_SDR_c"/>
    <property type="match status" value="1"/>
</dbReference>
<dbReference type="Proteomes" id="UP000677228">
    <property type="component" value="Unassembled WGS sequence"/>
</dbReference>
<dbReference type="OrthoDB" id="7289984at2759"/>
<dbReference type="Proteomes" id="UP000682733">
    <property type="component" value="Unassembled WGS sequence"/>
</dbReference>
<dbReference type="EC" id="1.1.1.184" evidence="4"/>
<dbReference type="EMBL" id="CAJNOQ010013660">
    <property type="protein sequence ID" value="CAF1326150.1"/>
    <property type="molecule type" value="Genomic_DNA"/>
</dbReference>
<evidence type="ECO:0000256" key="3">
    <source>
        <dbReference type="ARBA" id="ARBA00023002"/>
    </source>
</evidence>
<evidence type="ECO:0000313" key="9">
    <source>
        <dbReference type="EMBL" id="CAF4175942.1"/>
    </source>
</evidence>
<evidence type="ECO:0000313" key="10">
    <source>
        <dbReference type="Proteomes" id="UP000663829"/>
    </source>
</evidence>
<gene>
    <name evidence="6" type="ORF">GPM918_LOCUS29714</name>
    <name evidence="7" type="ORF">OVA965_LOCUS30263</name>
    <name evidence="9" type="ORF">SRO942_LOCUS30304</name>
    <name evidence="8" type="ORF">TMI583_LOCUS31059</name>
</gene>
<dbReference type="EMBL" id="CAJOBC010050469">
    <property type="protein sequence ID" value="CAF4175942.1"/>
    <property type="molecule type" value="Genomic_DNA"/>
</dbReference>
<evidence type="ECO:0000256" key="1">
    <source>
        <dbReference type="ARBA" id="ARBA00006484"/>
    </source>
</evidence>
<dbReference type="Pfam" id="PF00106">
    <property type="entry name" value="adh_short"/>
    <property type="match status" value="1"/>
</dbReference>
<evidence type="ECO:0000313" key="7">
    <source>
        <dbReference type="EMBL" id="CAF1339300.1"/>
    </source>
</evidence>
<dbReference type="PRINTS" id="PR00080">
    <property type="entry name" value="SDRFAMILY"/>
</dbReference>
<dbReference type="AlphaFoldDB" id="A0A815FB71"/>
<accession>A0A815FB71</accession>
<dbReference type="PROSITE" id="PS00061">
    <property type="entry name" value="ADH_SHORT"/>
    <property type="match status" value="1"/>
</dbReference>
<dbReference type="InterPro" id="IPR036291">
    <property type="entry name" value="NAD(P)-bd_dom_sf"/>
</dbReference>